<dbReference type="PANTHER" id="PTHR44216:SF3">
    <property type="entry name" value="PROTEIN O-MANNOSYL-TRANSFERASE TMTC2"/>
    <property type="match status" value="1"/>
</dbReference>
<sequence length="641" mass="73057">MATLVWRELRLAPWFLVILSLPSFLQLEEDPFSLRPVPSQEHLHSKKGGIPLIRPPNPLQTPLAMQEGLWEGVELVNAAGLPRSPDDDLYPPGSSSAPCMLPSPPPLMQGKGEHGSTGWKGKGKENQEMVGRNAARFDEKEFLRGLNFLRAGEVQEAESQFMTMLSQDPQSDLLMTVLGILAILQDRHEDGRKMFQKAINGNPDNDLALDCMTNWLEVFSGNVSEISNLCETALTNRPQNPDVLFAQATSLQTVFQDYDRACELLQSSLALAPSSHQMYLAYSVNCMRREQYEDAERSLRAAARLAPSDPFVEICRSKLHYKKYKDVKESLTLALRSLSLDPTNLLLVNIVAGQCVELGEYQQAKNLVKEAVWLDPSDELTVETFAHVALSNWEEEKREDCFKFLYEVVRDDPTNPRKLIAYSKFLEKHLPGLAVEDREPLMEEAGTWLYELLQERRSDAYFLYHYASFLVGPLYDLEESPGKHMLDSRRAGEMYRCAIALCPQHGEYHFGYAKYLHEITRDYEQSQKEYLTALKFDPNNGLYHLRYAMLLHHHMRDLRRAEEEYVIHLRQCPLDVLALVNYGILLCNGLERFSSAKRILQRAVQLSPDNTDAQLYLNFSIAMENDIPALPESRRKEDAAG</sequence>
<dbReference type="SMART" id="SM00386">
    <property type="entry name" value="HAT"/>
    <property type="match status" value="4"/>
</dbReference>
<evidence type="ECO:0000256" key="2">
    <source>
        <dbReference type="SAM" id="SignalP"/>
    </source>
</evidence>
<dbReference type="PANTHER" id="PTHR44216">
    <property type="entry name" value="PROTEIN O-MANNOSYL-TRANSFERASE TMTC2"/>
    <property type="match status" value="1"/>
</dbReference>
<evidence type="ECO:0000313" key="5">
    <source>
        <dbReference type="EMBL" id="CAE2342162.1"/>
    </source>
</evidence>
<dbReference type="InterPro" id="IPR003107">
    <property type="entry name" value="HAT"/>
</dbReference>
<dbReference type="EMBL" id="HBKN01051486">
    <property type="protein sequence ID" value="CAE2342161.1"/>
    <property type="molecule type" value="Transcribed_RNA"/>
</dbReference>
<dbReference type="InterPro" id="IPR011990">
    <property type="entry name" value="TPR-like_helical_dom_sf"/>
</dbReference>
<reference evidence="3" key="1">
    <citation type="submission" date="2021-01" db="EMBL/GenBank/DDBJ databases">
        <authorList>
            <person name="Corre E."/>
            <person name="Pelletier E."/>
            <person name="Niang G."/>
            <person name="Scheremetjew M."/>
            <person name="Finn R."/>
            <person name="Kale V."/>
            <person name="Holt S."/>
            <person name="Cochrane G."/>
            <person name="Meng A."/>
            <person name="Brown T."/>
            <person name="Cohen L."/>
        </authorList>
    </citation>
    <scope>NUCLEOTIDE SEQUENCE</scope>
    <source>
        <strain evidence="3">CCMP 2712</strain>
    </source>
</reference>
<dbReference type="GO" id="GO:0006396">
    <property type="term" value="P:RNA processing"/>
    <property type="evidence" value="ECO:0007669"/>
    <property type="project" value="InterPro"/>
</dbReference>
<dbReference type="GO" id="GO:0035269">
    <property type="term" value="P:protein O-linked glycosylation via mannose"/>
    <property type="evidence" value="ECO:0007669"/>
    <property type="project" value="TreeGrafter"/>
</dbReference>
<dbReference type="Gene3D" id="1.25.40.10">
    <property type="entry name" value="Tetratricopeptide repeat domain"/>
    <property type="match status" value="2"/>
</dbReference>
<evidence type="ECO:0000256" key="1">
    <source>
        <dbReference type="SAM" id="MobiDB-lite"/>
    </source>
</evidence>
<dbReference type="GO" id="GO:0000030">
    <property type="term" value="F:mannosyltransferase activity"/>
    <property type="evidence" value="ECO:0007669"/>
    <property type="project" value="TreeGrafter"/>
</dbReference>
<feature type="region of interest" description="Disordered" evidence="1">
    <location>
        <begin position="82"/>
        <end position="125"/>
    </location>
</feature>
<feature type="signal peptide" evidence="2">
    <location>
        <begin position="1"/>
        <end position="27"/>
    </location>
</feature>
<dbReference type="InterPro" id="IPR052384">
    <property type="entry name" value="TMTC_O-mannosyltransferase"/>
</dbReference>
<dbReference type="AlphaFoldDB" id="A0A6U6E489"/>
<organism evidence="3">
    <name type="scientific">Guillardia theta</name>
    <name type="common">Cryptophyte</name>
    <name type="synonym">Cryptomonas phi</name>
    <dbReference type="NCBI Taxonomy" id="55529"/>
    <lineage>
        <taxon>Eukaryota</taxon>
        <taxon>Cryptophyceae</taxon>
        <taxon>Pyrenomonadales</taxon>
        <taxon>Geminigeraceae</taxon>
        <taxon>Guillardia</taxon>
    </lineage>
</organism>
<dbReference type="EMBL" id="HBKN01051487">
    <property type="protein sequence ID" value="CAE2342162.1"/>
    <property type="molecule type" value="Transcribed_RNA"/>
</dbReference>
<evidence type="ECO:0000313" key="4">
    <source>
        <dbReference type="EMBL" id="CAE2342161.1"/>
    </source>
</evidence>
<gene>
    <name evidence="3" type="ORF">GTHE00462_LOCUS40156</name>
    <name evidence="4" type="ORF">GTHE00462_LOCUS40157</name>
    <name evidence="5" type="ORF">GTHE00462_LOCUS40158</name>
</gene>
<dbReference type="Pfam" id="PF13432">
    <property type="entry name" value="TPR_16"/>
    <property type="match status" value="1"/>
</dbReference>
<dbReference type="SUPFAM" id="SSF48452">
    <property type="entry name" value="TPR-like"/>
    <property type="match status" value="3"/>
</dbReference>
<evidence type="ECO:0000313" key="3">
    <source>
        <dbReference type="EMBL" id="CAE2342160.1"/>
    </source>
</evidence>
<keyword evidence="2" id="KW-0732">Signal</keyword>
<dbReference type="EMBL" id="HBKN01051485">
    <property type="protein sequence ID" value="CAE2342160.1"/>
    <property type="molecule type" value="Transcribed_RNA"/>
</dbReference>
<name>A0A6U6E489_GUITH</name>
<protein>
    <submittedName>
        <fullName evidence="3">Uncharacterized protein</fullName>
    </submittedName>
</protein>
<proteinExistence type="predicted"/>
<feature type="chain" id="PRO_5036192397" evidence="2">
    <location>
        <begin position="28"/>
        <end position="641"/>
    </location>
</feature>
<dbReference type="GO" id="GO:0005789">
    <property type="term" value="C:endoplasmic reticulum membrane"/>
    <property type="evidence" value="ECO:0007669"/>
    <property type="project" value="TreeGrafter"/>
</dbReference>
<accession>A0A6U6E489</accession>